<protein>
    <submittedName>
        <fullName evidence="1">Uncharacterized protein</fullName>
    </submittedName>
</protein>
<evidence type="ECO:0000313" key="1">
    <source>
        <dbReference type="EMBL" id="BBF87381.1"/>
    </source>
</evidence>
<name>A0A3G9GNC1_9NEIS</name>
<dbReference type="AlphaFoldDB" id="A0A3G9GNC1"/>
<dbReference type="KEGG" id="amah:DLM_3797"/>
<reference evidence="1 2" key="2">
    <citation type="journal article" date="2017" name="Genome Announc.">
        <title>Draft genome sequence of Aquitalea magnusonii strain H3, a plant growth-promoting bacterium of duckweed Lemna minor.</title>
        <authorList>
            <person name="Ishizawa H."/>
            <person name="Kuroda M."/>
            <person name="Ike M."/>
        </authorList>
    </citation>
    <scope>NUCLEOTIDE SEQUENCE [LARGE SCALE GENOMIC DNA]</scope>
    <source>
        <strain evidence="1 2">H3</strain>
    </source>
</reference>
<proteinExistence type="predicted"/>
<organism evidence="1 2">
    <name type="scientific">Aquitalea magnusonii</name>
    <dbReference type="NCBI Taxonomy" id="332411"/>
    <lineage>
        <taxon>Bacteria</taxon>
        <taxon>Pseudomonadati</taxon>
        <taxon>Pseudomonadota</taxon>
        <taxon>Betaproteobacteria</taxon>
        <taxon>Neisseriales</taxon>
        <taxon>Chromobacteriaceae</taxon>
        <taxon>Aquitalea</taxon>
    </lineage>
</organism>
<reference evidence="2" key="1">
    <citation type="journal article" date="2017" name="Biotechnol. Biofuels">
        <title>Evaluation of environmental bacterial communities as a factor affecting the growth of duckweed Lemna minor.</title>
        <authorList>
            <person name="Ishizawa H."/>
            <person name="Kuroda M."/>
            <person name="Morikawa M."/>
            <person name="Ike M."/>
        </authorList>
    </citation>
    <scope>NUCLEOTIDE SEQUENCE [LARGE SCALE GENOMIC DNA]</scope>
    <source>
        <strain evidence="2">H3</strain>
    </source>
</reference>
<gene>
    <name evidence="1" type="ORF">DLM_3797</name>
</gene>
<accession>A0A3G9GNC1</accession>
<sequence>MHGDLCLEWLENKRADCPSPRLAGQLGQSVANSIGPL</sequence>
<evidence type="ECO:0000313" key="2">
    <source>
        <dbReference type="Proteomes" id="UP000198290"/>
    </source>
</evidence>
<reference evidence="2" key="3">
    <citation type="journal article" date="2017" name="Plant Physiol. Biochem.">
        <title>Differential oxidative and antioxidative response of duckweed Lemna minor toward plant growth promoting/inhibiting bacteria.</title>
        <authorList>
            <person name="Ishizawa H."/>
            <person name="Kuroda M."/>
            <person name="Morikawa M."/>
            <person name="Ike M."/>
        </authorList>
    </citation>
    <scope>NUCLEOTIDE SEQUENCE [LARGE SCALE GENOMIC DNA]</scope>
    <source>
        <strain evidence="2">H3</strain>
    </source>
</reference>
<dbReference type="EMBL" id="AP018823">
    <property type="protein sequence ID" value="BBF87381.1"/>
    <property type="molecule type" value="Genomic_DNA"/>
</dbReference>
<keyword evidence="2" id="KW-1185">Reference proteome</keyword>
<dbReference type="Proteomes" id="UP000198290">
    <property type="component" value="Chromosome"/>
</dbReference>